<dbReference type="InterPro" id="IPR010708">
    <property type="entry name" value="5'(3')-deoxyribonucleotidase"/>
</dbReference>
<dbReference type="EMBL" id="LAZR01056023">
    <property type="protein sequence ID" value="KKK75077.1"/>
    <property type="molecule type" value="Genomic_DNA"/>
</dbReference>
<dbReference type="PANTHER" id="PTHR16504:SF4">
    <property type="entry name" value="5'(3')-DEOXYRIBONUCLEOTIDASE"/>
    <property type="match status" value="1"/>
</dbReference>
<name>A0A0F8Y148_9ZZZZ</name>
<dbReference type="PANTHER" id="PTHR16504">
    <property type="entry name" value="5'(3')-DEOXYRIBONUCLEOTIDASE"/>
    <property type="match status" value="1"/>
</dbReference>
<protein>
    <submittedName>
        <fullName evidence="1">Uncharacterized protein</fullName>
    </submittedName>
</protein>
<comment type="caution">
    <text evidence="1">The sequence shown here is derived from an EMBL/GenBank/DDBJ whole genome shotgun (WGS) entry which is preliminary data.</text>
</comment>
<dbReference type="Gene3D" id="1.10.40.40">
    <property type="entry name" value="Deoxyribonucleotidase, domain 2"/>
    <property type="match status" value="1"/>
</dbReference>
<dbReference type="Pfam" id="PF06941">
    <property type="entry name" value="NT5C"/>
    <property type="match status" value="1"/>
</dbReference>
<organism evidence="1">
    <name type="scientific">marine sediment metagenome</name>
    <dbReference type="NCBI Taxonomy" id="412755"/>
    <lineage>
        <taxon>unclassified sequences</taxon>
        <taxon>metagenomes</taxon>
        <taxon>ecological metagenomes</taxon>
    </lineage>
</organism>
<dbReference type="Gene3D" id="3.40.50.1000">
    <property type="entry name" value="HAD superfamily/HAD-like"/>
    <property type="match status" value="1"/>
</dbReference>
<evidence type="ECO:0000313" key="1">
    <source>
        <dbReference type="EMBL" id="KKK75077.1"/>
    </source>
</evidence>
<dbReference type="GO" id="GO:0008253">
    <property type="term" value="F:5'-nucleotidase activity"/>
    <property type="evidence" value="ECO:0007669"/>
    <property type="project" value="InterPro"/>
</dbReference>
<dbReference type="InterPro" id="IPR023214">
    <property type="entry name" value="HAD_sf"/>
</dbReference>
<dbReference type="AlphaFoldDB" id="A0A0F8Y148"/>
<accession>A0A0F8Y148</accession>
<proteinExistence type="predicted"/>
<reference evidence="1" key="1">
    <citation type="journal article" date="2015" name="Nature">
        <title>Complex archaea that bridge the gap between prokaryotes and eukaryotes.</title>
        <authorList>
            <person name="Spang A."/>
            <person name="Saw J.H."/>
            <person name="Jorgensen S.L."/>
            <person name="Zaremba-Niedzwiedzka K."/>
            <person name="Martijn J."/>
            <person name="Lind A.E."/>
            <person name="van Eijk R."/>
            <person name="Schleper C."/>
            <person name="Guy L."/>
            <person name="Ettema T.J."/>
        </authorList>
    </citation>
    <scope>NUCLEOTIDE SEQUENCE</scope>
</reference>
<dbReference type="SUPFAM" id="SSF56784">
    <property type="entry name" value="HAD-like"/>
    <property type="match status" value="1"/>
</dbReference>
<dbReference type="InterPro" id="IPR036412">
    <property type="entry name" value="HAD-like_sf"/>
</dbReference>
<gene>
    <name evidence="1" type="ORF">LCGC14_2877340</name>
</gene>
<dbReference type="GO" id="GO:0009223">
    <property type="term" value="P:pyrimidine deoxyribonucleotide catabolic process"/>
    <property type="evidence" value="ECO:0007669"/>
    <property type="project" value="TreeGrafter"/>
</dbReference>
<sequence length="177" mass="20403">MRILLDMDGVVADFLGSLIKQYNYLTGEKIKVRDITHIKTSKCVGDPITLKRLINGVGFIRNLEPMRGAIDGVQTLVRQGHDVVFVSNGTSCITSGHEKRDWLKYYFSKTWQIAPLVLTYHKHLVRGDCLVDDNPRNFKNLDPSTTALLWHHPYNTDVKGFQRIYDWSNLLDWVSRQ</sequence>